<evidence type="ECO:0008006" key="5">
    <source>
        <dbReference type="Google" id="ProtNLM"/>
    </source>
</evidence>
<feature type="region of interest" description="Disordered" evidence="1">
    <location>
        <begin position="1"/>
        <end position="75"/>
    </location>
</feature>
<keyword evidence="2" id="KW-0812">Transmembrane</keyword>
<dbReference type="InterPro" id="IPR038765">
    <property type="entry name" value="Papain-like_cys_pep_sf"/>
</dbReference>
<keyword evidence="4" id="KW-1185">Reference proteome</keyword>
<evidence type="ECO:0000256" key="1">
    <source>
        <dbReference type="SAM" id="MobiDB-lite"/>
    </source>
</evidence>
<feature type="compositionally biased region" description="Basic and acidic residues" evidence="1">
    <location>
        <begin position="44"/>
        <end position="59"/>
    </location>
</feature>
<protein>
    <recommendedName>
        <fullName evidence="5">Ubiquitin-like protease family profile domain-containing protein</fullName>
    </recommendedName>
</protein>
<feature type="compositionally biased region" description="Polar residues" evidence="1">
    <location>
        <begin position="18"/>
        <end position="27"/>
    </location>
</feature>
<sequence>MDEEWGMSLGSEYVPSEMGSSTDSTVSMVDGSCEAVGGSSSGGEDAKEVHADSAEGSEKRKSRKRGREPTMEGRRWRRKATGDGFMFNKEGRGLRGVVPVSVRGRCTLEKICKFNKTLEPYQKEAIEGTILKLILEYCPFSMQWELTAALVKAWVPQRKAFRLTGRLVPFSVYNVALFIGLPVTGKIVEFGEDDLSTTELARMVCLRMTQYVTEKSNNLKSEKGRKRLVFRNYIKVMKKLLDANKELEKLELWLSLYAWRVMSGFIFSRTPYGVAWSVQKYMEDVRRMGEYAWAEAVWFYEHTTRFAQHDNCRFPRLASWDSIDHSRRYDAFQLVIPELCPREEKMLLLTVRAFMNPDGFRDYILDGEGVLLYEERLERAREELRAKKGKHVGTLRILEFWKSRAHELEARLKRYAAPAVQQDTRHQLGGDVGVDIQSGLECLAGAVTDVAEASVHEISPGKGTNEDATCEIAADILGSTGVCRRTVAAGAGGRGVRHAATEGDTATTDDPRMESLHHAPPTTADSATADDEACPPVGDSRHRMTTPEQDGEIAGEIERTSPDADDVDLFTDPTRLPSDRKSEKEMKDGVTGADKPRAMDDPTKGSVNPHWKGQASAPSVEELNKIKLTKEVLAGYISAPLLAREMELVTKGGGHAGVSAEAHAGKLVTGPHPCGDLAQQGAYLRRHMDHLKATPHPDALVAVVADLRECSFLVYDSLLSAAVKTRRELLDSTRIAFVLAFLRSSTYADAGQWEVLTPKCPEQRKYVQLSPMTTTPCTHDLIQPGLVTLLFVSLDSGHDCGVFAMAFIDLLSLKADGFEFDQDCVPYYRDKAGQLISRNIYGVCLPLIQSCDTYKVGHVIHRWLHLNCRAGLDAKVTLYIIHPWLVLMYILGYAVDDVGQMRNCIISCILCIK</sequence>
<dbReference type="EMBL" id="JAKOGI010002266">
    <property type="protein sequence ID" value="KAJ8422394.1"/>
    <property type="molecule type" value="Genomic_DNA"/>
</dbReference>
<dbReference type="Proteomes" id="UP001153076">
    <property type="component" value="Unassembled WGS sequence"/>
</dbReference>
<gene>
    <name evidence="3" type="ORF">Cgig2_028209</name>
</gene>
<feature type="region of interest" description="Disordered" evidence="1">
    <location>
        <begin position="489"/>
        <end position="618"/>
    </location>
</feature>
<feature type="transmembrane region" description="Helical" evidence="2">
    <location>
        <begin position="876"/>
        <end position="895"/>
    </location>
</feature>
<name>A0A9Q1GNG6_9CARY</name>
<accession>A0A9Q1GNG6</accession>
<organism evidence="3 4">
    <name type="scientific">Carnegiea gigantea</name>
    <dbReference type="NCBI Taxonomy" id="171969"/>
    <lineage>
        <taxon>Eukaryota</taxon>
        <taxon>Viridiplantae</taxon>
        <taxon>Streptophyta</taxon>
        <taxon>Embryophyta</taxon>
        <taxon>Tracheophyta</taxon>
        <taxon>Spermatophyta</taxon>
        <taxon>Magnoliopsida</taxon>
        <taxon>eudicotyledons</taxon>
        <taxon>Gunneridae</taxon>
        <taxon>Pentapetalae</taxon>
        <taxon>Caryophyllales</taxon>
        <taxon>Cactineae</taxon>
        <taxon>Cactaceae</taxon>
        <taxon>Cactoideae</taxon>
        <taxon>Echinocereeae</taxon>
        <taxon>Carnegiea</taxon>
    </lineage>
</organism>
<evidence type="ECO:0000256" key="2">
    <source>
        <dbReference type="SAM" id="Phobius"/>
    </source>
</evidence>
<evidence type="ECO:0000313" key="3">
    <source>
        <dbReference type="EMBL" id="KAJ8422394.1"/>
    </source>
</evidence>
<dbReference type="SUPFAM" id="SSF54001">
    <property type="entry name" value="Cysteine proteinases"/>
    <property type="match status" value="1"/>
</dbReference>
<proteinExistence type="predicted"/>
<dbReference type="OrthoDB" id="723791at2759"/>
<keyword evidence="2" id="KW-0472">Membrane</keyword>
<reference evidence="3" key="1">
    <citation type="submission" date="2022-04" db="EMBL/GenBank/DDBJ databases">
        <title>Carnegiea gigantea Genome sequencing and assembly v2.</title>
        <authorList>
            <person name="Copetti D."/>
            <person name="Sanderson M.J."/>
            <person name="Burquez A."/>
            <person name="Wojciechowski M.F."/>
        </authorList>
    </citation>
    <scope>NUCLEOTIDE SEQUENCE</scope>
    <source>
        <strain evidence="3">SGP5-SGP5p</strain>
        <tissue evidence="3">Aerial part</tissue>
    </source>
</reference>
<evidence type="ECO:0000313" key="4">
    <source>
        <dbReference type="Proteomes" id="UP001153076"/>
    </source>
</evidence>
<comment type="caution">
    <text evidence="3">The sequence shown here is derived from an EMBL/GenBank/DDBJ whole genome shotgun (WGS) entry which is preliminary data.</text>
</comment>
<dbReference type="Gene3D" id="3.40.395.10">
    <property type="entry name" value="Adenoviral Proteinase, Chain A"/>
    <property type="match status" value="1"/>
</dbReference>
<dbReference type="AlphaFoldDB" id="A0A9Q1GNG6"/>
<feature type="compositionally biased region" description="Basic and acidic residues" evidence="1">
    <location>
        <begin position="577"/>
        <end position="603"/>
    </location>
</feature>
<keyword evidence="2" id="KW-1133">Transmembrane helix</keyword>